<dbReference type="PRINTS" id="PR00053">
    <property type="entry name" value="FORKHEAD"/>
</dbReference>
<evidence type="ECO:0000313" key="9">
    <source>
        <dbReference type="EMBL" id="CAK8682715.1"/>
    </source>
</evidence>
<evidence type="ECO:0000256" key="6">
    <source>
        <dbReference type="PROSITE-ProRule" id="PRU00089"/>
    </source>
</evidence>
<evidence type="ECO:0000313" key="10">
    <source>
        <dbReference type="Proteomes" id="UP001642483"/>
    </source>
</evidence>
<dbReference type="InterPro" id="IPR036390">
    <property type="entry name" value="WH_DNA-bd_sf"/>
</dbReference>
<dbReference type="EMBL" id="CAWYQH010000096">
    <property type="protein sequence ID" value="CAK8682715.1"/>
    <property type="molecule type" value="Genomic_DNA"/>
</dbReference>
<evidence type="ECO:0000256" key="4">
    <source>
        <dbReference type="ARBA" id="ARBA00023163"/>
    </source>
</evidence>
<feature type="DNA-binding region" description="Fork-head" evidence="6">
    <location>
        <begin position="290"/>
        <end position="385"/>
    </location>
</feature>
<evidence type="ECO:0000259" key="8">
    <source>
        <dbReference type="PROSITE" id="PS50039"/>
    </source>
</evidence>
<dbReference type="PROSITE" id="PS50039">
    <property type="entry name" value="FORK_HEAD_3"/>
    <property type="match status" value="1"/>
</dbReference>
<keyword evidence="5 6" id="KW-0539">Nucleus</keyword>
<dbReference type="InterPro" id="IPR030456">
    <property type="entry name" value="TF_fork_head_CS_2"/>
</dbReference>
<keyword evidence="1" id="KW-0217">Developmental protein</keyword>
<feature type="region of interest" description="Disordered" evidence="7">
    <location>
        <begin position="431"/>
        <end position="482"/>
    </location>
</feature>
<comment type="subcellular location">
    <subcellularLocation>
        <location evidence="6">Nucleus</location>
    </subcellularLocation>
</comment>
<protein>
    <recommendedName>
        <fullName evidence="8">Fork-head domain-containing protein</fullName>
    </recommendedName>
</protein>
<dbReference type="InterPro" id="IPR036388">
    <property type="entry name" value="WH-like_DNA-bd_sf"/>
</dbReference>
<dbReference type="PANTHER" id="PTHR46721:SF3">
    <property type="entry name" value="FORKHEAD BOX N1"/>
    <property type="match status" value="1"/>
</dbReference>
<keyword evidence="4" id="KW-0804">Transcription</keyword>
<comment type="caution">
    <text evidence="9">The sequence shown here is derived from an EMBL/GenBank/DDBJ whole genome shotgun (WGS) entry which is preliminary data.</text>
</comment>
<keyword evidence="3 6" id="KW-0238">DNA-binding</keyword>
<feature type="compositionally biased region" description="Basic residues" evidence="7">
    <location>
        <begin position="438"/>
        <end position="453"/>
    </location>
</feature>
<dbReference type="Gene3D" id="1.10.10.10">
    <property type="entry name" value="Winged helix-like DNA-binding domain superfamily/Winged helix DNA-binding domain"/>
    <property type="match status" value="1"/>
</dbReference>
<dbReference type="SUPFAM" id="SSF46785">
    <property type="entry name" value="Winged helix' DNA-binding domain"/>
    <property type="match status" value="1"/>
</dbReference>
<dbReference type="InterPro" id="IPR049624">
    <property type="entry name" value="FOXN1_4"/>
</dbReference>
<dbReference type="CDD" id="cd20030">
    <property type="entry name" value="FH_FOXN1-like"/>
    <property type="match status" value="1"/>
</dbReference>
<gene>
    <name evidence="9" type="ORF">CVLEPA_LOCUS13358</name>
</gene>
<feature type="compositionally biased region" description="Polar residues" evidence="7">
    <location>
        <begin position="456"/>
        <end position="465"/>
    </location>
</feature>
<feature type="region of interest" description="Disordered" evidence="7">
    <location>
        <begin position="204"/>
        <end position="225"/>
    </location>
</feature>
<organism evidence="9 10">
    <name type="scientific">Clavelina lepadiformis</name>
    <name type="common">Light-bulb sea squirt</name>
    <name type="synonym">Ascidia lepadiformis</name>
    <dbReference type="NCBI Taxonomy" id="159417"/>
    <lineage>
        <taxon>Eukaryota</taxon>
        <taxon>Metazoa</taxon>
        <taxon>Chordata</taxon>
        <taxon>Tunicata</taxon>
        <taxon>Ascidiacea</taxon>
        <taxon>Aplousobranchia</taxon>
        <taxon>Clavelinidae</taxon>
        <taxon>Clavelina</taxon>
    </lineage>
</organism>
<dbReference type="PROSITE" id="PS00658">
    <property type="entry name" value="FORK_HEAD_2"/>
    <property type="match status" value="1"/>
</dbReference>
<evidence type="ECO:0000256" key="5">
    <source>
        <dbReference type="ARBA" id="ARBA00023242"/>
    </source>
</evidence>
<evidence type="ECO:0000256" key="3">
    <source>
        <dbReference type="ARBA" id="ARBA00023125"/>
    </source>
</evidence>
<accession>A0ABP0FSU4</accession>
<keyword evidence="2" id="KW-0805">Transcription regulation</keyword>
<feature type="domain" description="Fork-head" evidence="8">
    <location>
        <begin position="290"/>
        <end position="385"/>
    </location>
</feature>
<evidence type="ECO:0000256" key="2">
    <source>
        <dbReference type="ARBA" id="ARBA00023015"/>
    </source>
</evidence>
<evidence type="ECO:0000256" key="7">
    <source>
        <dbReference type="SAM" id="MobiDB-lite"/>
    </source>
</evidence>
<name>A0ABP0FSU4_CLALP</name>
<dbReference type="SMART" id="SM00339">
    <property type="entry name" value="FH"/>
    <property type="match status" value="1"/>
</dbReference>
<sequence>MIISQEDSTPTVERMDFDEPNLEELIQSDLHSEMNKILNQSDTEPCTSSDVKHIKTSQQTQSTLNNSCRNGDDICSSKVFDIQVTNMDKNRNKQHTFFDQSCLAPDLEATTKSVVNSELSGHFSVESYPSNNAENLSTTAPVKGEQSDLSNLAWLTSVDVQQTLQHVPPGNMLPENQSEICASHHNQQFLQENARNIPGSAQVSIPPRPRIAPRYTPIQPNPNTEGTLQRYMLQQRGTGQRTLLSMQDQYGAHGSYHPYPPPPYGNSGGYVHENYTQGRYPNQSQKVFPKPVYSYSCLIAMSLRNSKTGCLPVSDIYNFMMENFPYFKTAPDGWKNSVRHNLSLNKCFEKVEKPNGSQRKGCLWALNPAKIGKMEEEVQKWKRKDPEAIRRSMSNPEELDRELEEIRRTDEEAARRRMLSMTTHGLSMITSQHGYHPYSRHGHHHSPHTRHLHPGGTSSMPTTPQHYHHHRTPYRQPMTPTHRVSSTEAFVYSGYNEEQNNHHTRQPRQLFTYPTDNQNFQLGAPEVSSTPNPTFKNGGIHCRNVTSQLPQCSSLSSPYSSSSSGNASFLGSLADTLANHGHDLNDIDLDSSLADLSAFQGPLWEDAASALTPHDHMSEATMATEPFDDSGGVHSQGHSGMDNPSVNVMDQVAVAPGSAPSDADVFGATTRFGGDMSYFNNNNKAVMLH</sequence>
<dbReference type="Proteomes" id="UP001642483">
    <property type="component" value="Unassembled WGS sequence"/>
</dbReference>
<dbReference type="InterPro" id="IPR001766">
    <property type="entry name" value="Fork_head_dom"/>
</dbReference>
<evidence type="ECO:0000256" key="1">
    <source>
        <dbReference type="ARBA" id="ARBA00022473"/>
    </source>
</evidence>
<proteinExistence type="predicted"/>
<dbReference type="PANTHER" id="PTHR46721">
    <property type="entry name" value="FORKHEAD BOX PROTEIN N1"/>
    <property type="match status" value="1"/>
</dbReference>
<reference evidence="9 10" key="1">
    <citation type="submission" date="2024-02" db="EMBL/GenBank/DDBJ databases">
        <authorList>
            <person name="Daric V."/>
            <person name="Darras S."/>
        </authorList>
    </citation>
    <scope>NUCLEOTIDE SEQUENCE [LARGE SCALE GENOMIC DNA]</scope>
</reference>
<keyword evidence="10" id="KW-1185">Reference proteome</keyword>
<dbReference type="Pfam" id="PF00250">
    <property type="entry name" value="Forkhead"/>
    <property type="match status" value="1"/>
</dbReference>